<accession>A0A9D1I8M9</accession>
<dbReference type="GO" id="GO:0005829">
    <property type="term" value="C:cytosol"/>
    <property type="evidence" value="ECO:0007669"/>
    <property type="project" value="TreeGrafter"/>
</dbReference>
<feature type="binding site" evidence="6">
    <location>
        <position position="151"/>
    </location>
    <ligand>
        <name>S-adenosyl-L-methionine</name>
        <dbReference type="ChEBI" id="CHEBI:59789"/>
    </ligand>
</feature>
<dbReference type="PANTHER" id="PTHR31760:SF0">
    <property type="entry name" value="S-ADENOSYL-L-METHIONINE-DEPENDENT METHYLTRANSFERASES SUPERFAMILY PROTEIN"/>
    <property type="match status" value="1"/>
</dbReference>
<reference evidence="7" key="1">
    <citation type="submission" date="2020-10" db="EMBL/GenBank/DDBJ databases">
        <authorList>
            <person name="Gilroy R."/>
        </authorList>
    </citation>
    <scope>NUCLEOTIDE SEQUENCE</scope>
    <source>
        <strain evidence="7">CHK195-4489</strain>
    </source>
</reference>
<organism evidence="7 8">
    <name type="scientific">Candidatus Egerieisoma faecipullorum</name>
    <dbReference type="NCBI Taxonomy" id="2840963"/>
    <lineage>
        <taxon>Bacteria</taxon>
        <taxon>Bacillati</taxon>
        <taxon>Bacillota</taxon>
        <taxon>Clostridia</taxon>
        <taxon>Eubacteriales</taxon>
        <taxon>Clostridiaceae</taxon>
        <taxon>Clostridiaceae incertae sedis</taxon>
        <taxon>Candidatus Egerieisoma</taxon>
    </lineage>
</organism>
<dbReference type="InterPro" id="IPR003682">
    <property type="entry name" value="rRNA_ssu_MeTfrase_G"/>
</dbReference>
<dbReference type="EMBL" id="DVMM01000144">
    <property type="protein sequence ID" value="HIU30014.1"/>
    <property type="molecule type" value="Genomic_DNA"/>
</dbReference>
<evidence type="ECO:0000256" key="2">
    <source>
        <dbReference type="ARBA" id="ARBA00022552"/>
    </source>
</evidence>
<name>A0A9D1I8M9_9CLOT</name>
<evidence type="ECO:0000256" key="6">
    <source>
        <dbReference type="HAMAP-Rule" id="MF_00074"/>
    </source>
</evidence>
<comment type="caution">
    <text evidence="7">The sequence shown here is derived from an EMBL/GenBank/DDBJ whole genome shotgun (WGS) entry which is preliminary data.</text>
</comment>
<sequence>MLKEEHRQLLIAAAEKIGTELSPDSVEKFSRYGELLLEWNKVMNLTAVTDEREIVIKHYVDSLTILPYLDRLHCRTLADIGSGAGFPGIPVKILRPELDIVLLDSLGKRVHFLNEVISDLCLMKIRAVHMRAEEGGRNPEFREKFDCASARAVAPMNVLLEYCMPFVRNGGRFLAMKGAAEEEPYENALRELKGEVESEDRFTLPQSEFTRRIVCIKKNGFLSTRYPRSAGIPRKKPL</sequence>
<keyword evidence="2 6" id="KW-0698">rRNA processing</keyword>
<dbReference type="PANTHER" id="PTHR31760">
    <property type="entry name" value="S-ADENOSYL-L-METHIONINE-DEPENDENT METHYLTRANSFERASES SUPERFAMILY PROTEIN"/>
    <property type="match status" value="1"/>
</dbReference>
<dbReference type="FunFam" id="3.40.50.150:FF:000041">
    <property type="entry name" value="Ribosomal RNA small subunit methyltransferase G"/>
    <property type="match status" value="1"/>
</dbReference>
<evidence type="ECO:0000256" key="3">
    <source>
        <dbReference type="ARBA" id="ARBA00022603"/>
    </source>
</evidence>
<dbReference type="AlphaFoldDB" id="A0A9D1I8M9"/>
<dbReference type="EC" id="2.1.1.-" evidence="6"/>
<evidence type="ECO:0000313" key="7">
    <source>
        <dbReference type="EMBL" id="HIU30014.1"/>
    </source>
</evidence>
<comment type="caution">
    <text evidence="6">Lacks conserved residue(s) required for the propagation of feature annotation.</text>
</comment>
<dbReference type="Proteomes" id="UP000824089">
    <property type="component" value="Unassembled WGS sequence"/>
</dbReference>
<feature type="binding site" evidence="6">
    <location>
        <begin position="132"/>
        <end position="133"/>
    </location>
    <ligand>
        <name>S-adenosyl-L-methionine</name>
        <dbReference type="ChEBI" id="CHEBI:59789"/>
    </ligand>
</feature>
<keyword evidence="1 6" id="KW-0963">Cytoplasm</keyword>
<dbReference type="Gene3D" id="3.40.50.150">
    <property type="entry name" value="Vaccinia Virus protein VP39"/>
    <property type="match status" value="1"/>
</dbReference>
<dbReference type="PIRSF" id="PIRSF003078">
    <property type="entry name" value="GidB"/>
    <property type="match status" value="1"/>
</dbReference>
<keyword evidence="3 6" id="KW-0489">Methyltransferase</keyword>
<dbReference type="HAMAP" id="MF_00074">
    <property type="entry name" value="16SrRNA_methyltr_G"/>
    <property type="match status" value="1"/>
</dbReference>
<protein>
    <recommendedName>
        <fullName evidence="6">Ribosomal RNA small subunit methyltransferase G</fullName>
        <ecNumber evidence="6">2.1.1.-</ecNumber>
    </recommendedName>
    <alternativeName>
        <fullName evidence="6">16S rRNA 7-methylguanosine methyltransferase</fullName>
        <shortName evidence="6">16S rRNA m7G methyltransferase</shortName>
    </alternativeName>
</protein>
<gene>
    <name evidence="6 7" type="primary">rsmG</name>
    <name evidence="7" type="ORF">IAD50_06950</name>
</gene>
<feature type="binding site" evidence="6">
    <location>
        <position position="81"/>
    </location>
    <ligand>
        <name>S-adenosyl-L-methionine</name>
        <dbReference type="ChEBI" id="CHEBI:59789"/>
    </ligand>
</feature>
<dbReference type="SUPFAM" id="SSF53335">
    <property type="entry name" value="S-adenosyl-L-methionine-dependent methyltransferases"/>
    <property type="match status" value="1"/>
</dbReference>
<evidence type="ECO:0000256" key="1">
    <source>
        <dbReference type="ARBA" id="ARBA00022490"/>
    </source>
</evidence>
<evidence type="ECO:0000256" key="5">
    <source>
        <dbReference type="ARBA" id="ARBA00022691"/>
    </source>
</evidence>
<reference evidence="7" key="2">
    <citation type="journal article" date="2021" name="PeerJ">
        <title>Extensive microbial diversity within the chicken gut microbiome revealed by metagenomics and culture.</title>
        <authorList>
            <person name="Gilroy R."/>
            <person name="Ravi A."/>
            <person name="Getino M."/>
            <person name="Pursley I."/>
            <person name="Horton D.L."/>
            <person name="Alikhan N.F."/>
            <person name="Baker D."/>
            <person name="Gharbi K."/>
            <person name="Hall N."/>
            <person name="Watson M."/>
            <person name="Adriaenssens E.M."/>
            <person name="Foster-Nyarko E."/>
            <person name="Jarju S."/>
            <person name="Secka A."/>
            <person name="Antonio M."/>
            <person name="Oren A."/>
            <person name="Chaudhuri R.R."/>
            <person name="La Ragione R."/>
            <person name="Hildebrand F."/>
            <person name="Pallen M.J."/>
        </authorList>
    </citation>
    <scope>NUCLEOTIDE SEQUENCE</scope>
    <source>
        <strain evidence="7">CHK195-4489</strain>
    </source>
</reference>
<feature type="binding site" evidence="6">
    <location>
        <position position="86"/>
    </location>
    <ligand>
        <name>S-adenosyl-L-methionine</name>
        <dbReference type="ChEBI" id="CHEBI:59789"/>
    </ligand>
</feature>
<comment type="function">
    <text evidence="6">Specifically methylates the N7 position of a guanine in 16S rRNA.</text>
</comment>
<dbReference type="Pfam" id="PF02527">
    <property type="entry name" value="GidB"/>
    <property type="match status" value="1"/>
</dbReference>
<dbReference type="NCBIfam" id="TIGR00138">
    <property type="entry name" value="rsmG_gidB"/>
    <property type="match status" value="1"/>
</dbReference>
<dbReference type="GO" id="GO:0070043">
    <property type="term" value="F:rRNA (guanine-N7-)-methyltransferase activity"/>
    <property type="evidence" value="ECO:0007669"/>
    <property type="project" value="UniProtKB-UniRule"/>
</dbReference>
<comment type="similarity">
    <text evidence="6">Belongs to the methyltransferase superfamily. RNA methyltransferase RsmG family.</text>
</comment>
<comment type="subcellular location">
    <subcellularLocation>
        <location evidence="6">Cytoplasm</location>
    </subcellularLocation>
</comment>
<dbReference type="InterPro" id="IPR029063">
    <property type="entry name" value="SAM-dependent_MTases_sf"/>
</dbReference>
<keyword evidence="4 6" id="KW-0808">Transferase</keyword>
<evidence type="ECO:0000256" key="4">
    <source>
        <dbReference type="ARBA" id="ARBA00022679"/>
    </source>
</evidence>
<keyword evidence="5 6" id="KW-0949">S-adenosyl-L-methionine</keyword>
<proteinExistence type="inferred from homology"/>
<evidence type="ECO:0000313" key="8">
    <source>
        <dbReference type="Proteomes" id="UP000824089"/>
    </source>
</evidence>